<protein>
    <submittedName>
        <fullName evidence="2">Uncharacterized protein</fullName>
    </submittedName>
</protein>
<accession>A0ABQ4B5H5</accession>
<name>A0ABQ4B5H5_9ACTN</name>
<dbReference type="EMBL" id="BOMS01000025">
    <property type="protein sequence ID" value="GIE65885.1"/>
    <property type="molecule type" value="Genomic_DNA"/>
</dbReference>
<evidence type="ECO:0000313" key="3">
    <source>
        <dbReference type="Proteomes" id="UP000624709"/>
    </source>
</evidence>
<organism evidence="2 3">
    <name type="scientific">Actinoplanes palleronii</name>
    <dbReference type="NCBI Taxonomy" id="113570"/>
    <lineage>
        <taxon>Bacteria</taxon>
        <taxon>Bacillati</taxon>
        <taxon>Actinomycetota</taxon>
        <taxon>Actinomycetes</taxon>
        <taxon>Micromonosporales</taxon>
        <taxon>Micromonosporaceae</taxon>
        <taxon>Actinoplanes</taxon>
    </lineage>
</organism>
<gene>
    <name evidence="2" type="ORF">Apa02nite_019930</name>
</gene>
<evidence type="ECO:0000313" key="2">
    <source>
        <dbReference type="EMBL" id="GIE65885.1"/>
    </source>
</evidence>
<feature type="region of interest" description="Disordered" evidence="1">
    <location>
        <begin position="1"/>
        <end position="66"/>
    </location>
</feature>
<feature type="compositionally biased region" description="Low complexity" evidence="1">
    <location>
        <begin position="1"/>
        <end position="16"/>
    </location>
</feature>
<proteinExistence type="predicted"/>
<reference evidence="2 3" key="1">
    <citation type="submission" date="2021-01" db="EMBL/GenBank/DDBJ databases">
        <title>Whole genome shotgun sequence of Actinoplanes palleronii NBRC 14916.</title>
        <authorList>
            <person name="Komaki H."/>
            <person name="Tamura T."/>
        </authorList>
    </citation>
    <scope>NUCLEOTIDE SEQUENCE [LARGE SCALE GENOMIC DNA]</scope>
    <source>
        <strain evidence="2 3">NBRC 14916</strain>
    </source>
</reference>
<sequence>MGASRGAGRPAAGVVAYLSDGRDRQRPGPAPGAGDRGPPRAPDWLGVSATPPSGASERLGVTDPGH</sequence>
<keyword evidence="3" id="KW-1185">Reference proteome</keyword>
<comment type="caution">
    <text evidence="2">The sequence shown here is derived from an EMBL/GenBank/DDBJ whole genome shotgun (WGS) entry which is preliminary data.</text>
</comment>
<evidence type="ECO:0000256" key="1">
    <source>
        <dbReference type="SAM" id="MobiDB-lite"/>
    </source>
</evidence>
<dbReference type="Proteomes" id="UP000624709">
    <property type="component" value="Unassembled WGS sequence"/>
</dbReference>